<keyword evidence="2" id="KW-1185">Reference proteome</keyword>
<proteinExistence type="predicted"/>
<dbReference type="WBParaSite" id="HPLM_0001938801-mRNA-1">
    <property type="protein sequence ID" value="HPLM_0001938801-mRNA-1"/>
    <property type="gene ID" value="HPLM_0001938801"/>
</dbReference>
<accession>A0A0N4X4U6</accession>
<reference evidence="1 2" key="2">
    <citation type="submission" date="2018-11" db="EMBL/GenBank/DDBJ databases">
        <authorList>
            <consortium name="Pathogen Informatics"/>
        </authorList>
    </citation>
    <scope>NUCLEOTIDE SEQUENCE [LARGE SCALE GENOMIC DNA]</scope>
    <source>
        <strain evidence="1 2">MHpl1</strain>
    </source>
</reference>
<gene>
    <name evidence="1" type="ORF">HPLM_LOCUS19380</name>
</gene>
<reference evidence="3" key="1">
    <citation type="submission" date="2017-02" db="UniProtKB">
        <authorList>
            <consortium name="WormBaseParasite"/>
        </authorList>
    </citation>
    <scope>IDENTIFICATION</scope>
</reference>
<sequence>MSIIMCAQAFEEFNLPTNEYLQFSGKDPNLLDMGLCMNSQKHLSIPLSDGSIHFDMNGCNVLLEALHYSSVLLIFDSAHEQNRPVDEVGQKEYGPDMTEII</sequence>
<dbReference type="AlphaFoldDB" id="A0A0N4X4U6"/>
<evidence type="ECO:0000313" key="2">
    <source>
        <dbReference type="Proteomes" id="UP000268014"/>
    </source>
</evidence>
<dbReference type="Proteomes" id="UP000268014">
    <property type="component" value="Unassembled WGS sequence"/>
</dbReference>
<protein>
    <submittedName>
        <fullName evidence="1 3">Uncharacterized protein</fullName>
    </submittedName>
</protein>
<name>A0A0N4X4U6_HAEPC</name>
<dbReference type="EMBL" id="UZAF01021261">
    <property type="protein sequence ID" value="VDO76830.1"/>
    <property type="molecule type" value="Genomic_DNA"/>
</dbReference>
<organism evidence="3">
    <name type="scientific">Haemonchus placei</name>
    <name type="common">Barber's pole worm</name>
    <dbReference type="NCBI Taxonomy" id="6290"/>
    <lineage>
        <taxon>Eukaryota</taxon>
        <taxon>Metazoa</taxon>
        <taxon>Ecdysozoa</taxon>
        <taxon>Nematoda</taxon>
        <taxon>Chromadorea</taxon>
        <taxon>Rhabditida</taxon>
        <taxon>Rhabditina</taxon>
        <taxon>Rhabditomorpha</taxon>
        <taxon>Strongyloidea</taxon>
        <taxon>Trichostrongylidae</taxon>
        <taxon>Haemonchus</taxon>
    </lineage>
</organism>
<evidence type="ECO:0000313" key="3">
    <source>
        <dbReference type="WBParaSite" id="HPLM_0001938801-mRNA-1"/>
    </source>
</evidence>
<evidence type="ECO:0000313" key="1">
    <source>
        <dbReference type="EMBL" id="VDO76830.1"/>
    </source>
</evidence>